<dbReference type="InterPro" id="IPR041542">
    <property type="entry name" value="GH43_C2"/>
</dbReference>
<sequence>MTSHSKLEDSGQKEKALTYENPILYLDIPDPDVIRVGDTYYMSSTTMHMNPGVPIMKSTDLLHWKIVNYVYDTLAANDEQELNNGKNEYGKGSWASCLRYHQGMYYLVVGSLATDKTYIFQTKDLEKDKWKRSILNKYYHDMSLLFDDDGRVYLVYGNGNIRAIELTADATAIKEGGLNKIIIPDASLVASPKEEVGLQAEGAHIQKIDGYYYVFTITWPKNGHRTQLVHRAIAFDGEYEGRIAVDDPTGVAQGGIVDTPTGEWYGMLFCDNGAAGRMPCLLPVKWEDGWPIFGENGITPKNMSIPVHQETSENRIVSSDEFVYESDSLDLVWQWNHNLDPTKWSVTDRPGYLRLTTNKLCPDLEAAKNTLTQRTFGPKCSANISLETYGMKNGDIAGFAAFQKDYGYVGVQVINDSKMITMVDASPGSPVVVESIPLEQERVYFRIDCDFKDSRDKAYFYYSLNGLDWNRIGAELQMKYKLDHFVGYRYALFYFSTEEIGGYADFDYFRMEPLNE</sequence>
<keyword evidence="3 4" id="KW-0326">Glycosidase</keyword>
<evidence type="ECO:0000256" key="1">
    <source>
        <dbReference type="ARBA" id="ARBA00009865"/>
    </source>
</evidence>
<dbReference type="InterPro" id="IPR006710">
    <property type="entry name" value="Glyco_hydro_43"/>
</dbReference>
<evidence type="ECO:0000256" key="4">
    <source>
        <dbReference type="RuleBase" id="RU361187"/>
    </source>
</evidence>
<dbReference type="CDD" id="cd09001">
    <property type="entry name" value="GH43_FsAxh1-like"/>
    <property type="match status" value="1"/>
</dbReference>
<gene>
    <name evidence="6" type="ORF">WMO63_12170</name>
</gene>
<dbReference type="InterPro" id="IPR051795">
    <property type="entry name" value="Glycosyl_Hydrlase_43"/>
</dbReference>
<dbReference type="Gene3D" id="2.115.10.20">
    <property type="entry name" value="Glycosyl hydrolase domain, family 43"/>
    <property type="match status" value="1"/>
</dbReference>
<protein>
    <submittedName>
        <fullName evidence="6">Glycoside hydrolase 43 family protein</fullName>
    </submittedName>
</protein>
<feature type="domain" description="Beta-xylosidase C-terminal Concanavalin A-like" evidence="5">
    <location>
        <begin position="324"/>
        <end position="512"/>
    </location>
</feature>
<dbReference type="Gene3D" id="2.60.120.200">
    <property type="match status" value="1"/>
</dbReference>
<keyword evidence="7" id="KW-1185">Reference proteome</keyword>
<dbReference type="PANTHER" id="PTHR42812:SF12">
    <property type="entry name" value="BETA-XYLOSIDASE-RELATED"/>
    <property type="match status" value="1"/>
</dbReference>
<reference evidence="6 7" key="1">
    <citation type="submission" date="2024-03" db="EMBL/GenBank/DDBJ databases">
        <title>Human intestinal bacterial collection.</title>
        <authorList>
            <person name="Pauvert C."/>
            <person name="Hitch T.C.A."/>
            <person name="Clavel T."/>
        </authorList>
    </citation>
    <scope>NUCLEOTIDE SEQUENCE [LARGE SCALE GENOMIC DNA]</scope>
    <source>
        <strain evidence="6 7">CLA-SR-H024</strain>
    </source>
</reference>
<dbReference type="EMBL" id="JBBMFN010000027">
    <property type="protein sequence ID" value="MEQ2466424.1"/>
    <property type="molecule type" value="Genomic_DNA"/>
</dbReference>
<comment type="caution">
    <text evidence="6">The sequence shown here is derived from an EMBL/GenBank/DDBJ whole genome shotgun (WGS) entry which is preliminary data.</text>
</comment>
<evidence type="ECO:0000256" key="3">
    <source>
        <dbReference type="ARBA" id="ARBA00023295"/>
    </source>
</evidence>
<name>A0ABV1EZ95_9BACI</name>
<dbReference type="Pfam" id="PF17851">
    <property type="entry name" value="GH43_C2"/>
    <property type="match status" value="1"/>
</dbReference>
<organism evidence="6 7">
    <name type="scientific">Niallia hominis</name>
    <dbReference type="NCBI Taxonomy" id="3133173"/>
    <lineage>
        <taxon>Bacteria</taxon>
        <taxon>Bacillati</taxon>
        <taxon>Bacillota</taxon>
        <taxon>Bacilli</taxon>
        <taxon>Bacillales</taxon>
        <taxon>Bacillaceae</taxon>
        <taxon>Niallia</taxon>
    </lineage>
</organism>
<accession>A0ABV1EZ95</accession>
<dbReference type="GO" id="GO:0016787">
    <property type="term" value="F:hydrolase activity"/>
    <property type="evidence" value="ECO:0007669"/>
    <property type="project" value="UniProtKB-KW"/>
</dbReference>
<dbReference type="RefSeq" id="WP_349204903.1">
    <property type="nucleotide sequence ID" value="NZ_JBBMFN010000027.1"/>
</dbReference>
<evidence type="ECO:0000256" key="2">
    <source>
        <dbReference type="ARBA" id="ARBA00022801"/>
    </source>
</evidence>
<proteinExistence type="inferred from homology"/>
<dbReference type="InterPro" id="IPR013320">
    <property type="entry name" value="ConA-like_dom_sf"/>
</dbReference>
<dbReference type="SUPFAM" id="SSF49899">
    <property type="entry name" value="Concanavalin A-like lectins/glucanases"/>
    <property type="match status" value="1"/>
</dbReference>
<dbReference type="InterPro" id="IPR023296">
    <property type="entry name" value="Glyco_hydro_beta-prop_sf"/>
</dbReference>
<keyword evidence="2 4" id="KW-0378">Hydrolase</keyword>
<evidence type="ECO:0000259" key="5">
    <source>
        <dbReference type="Pfam" id="PF17851"/>
    </source>
</evidence>
<dbReference type="Pfam" id="PF04616">
    <property type="entry name" value="Glyco_hydro_43"/>
    <property type="match status" value="1"/>
</dbReference>
<dbReference type="SUPFAM" id="SSF75005">
    <property type="entry name" value="Arabinanase/levansucrase/invertase"/>
    <property type="match status" value="1"/>
</dbReference>
<dbReference type="PANTHER" id="PTHR42812">
    <property type="entry name" value="BETA-XYLOSIDASE"/>
    <property type="match status" value="1"/>
</dbReference>
<evidence type="ECO:0000313" key="6">
    <source>
        <dbReference type="EMBL" id="MEQ2466424.1"/>
    </source>
</evidence>
<evidence type="ECO:0000313" key="7">
    <source>
        <dbReference type="Proteomes" id="UP001465426"/>
    </source>
</evidence>
<comment type="similarity">
    <text evidence="1 4">Belongs to the glycosyl hydrolase 43 family.</text>
</comment>
<dbReference type="Proteomes" id="UP001465426">
    <property type="component" value="Unassembled WGS sequence"/>
</dbReference>